<dbReference type="GO" id="GO:0005737">
    <property type="term" value="C:cytoplasm"/>
    <property type="evidence" value="ECO:0007669"/>
    <property type="project" value="InterPro"/>
</dbReference>
<reference evidence="4 5" key="1">
    <citation type="submission" date="2018-08" db="EMBL/GenBank/DDBJ databases">
        <title>Genomic Encyclopedia of Archaeal and Bacterial Type Strains, Phase II (KMG-II): from individual species to whole genera.</title>
        <authorList>
            <person name="Goeker M."/>
        </authorList>
    </citation>
    <scope>NUCLEOTIDE SEQUENCE [LARGE SCALE GENOMIC DNA]</scope>
    <source>
        <strain evidence="4 5">DSM 17099</strain>
    </source>
</reference>
<dbReference type="InterPro" id="IPR015422">
    <property type="entry name" value="PyrdxlP-dep_Trfase_small"/>
</dbReference>
<name>A0A3D9XRT8_PARVE</name>
<organism evidence="4 5">
    <name type="scientific">Paracoccus versutus</name>
    <name type="common">Thiobacillus versutus</name>
    <dbReference type="NCBI Taxonomy" id="34007"/>
    <lineage>
        <taxon>Bacteria</taxon>
        <taxon>Pseudomonadati</taxon>
        <taxon>Pseudomonadota</taxon>
        <taxon>Alphaproteobacteria</taxon>
        <taxon>Rhodobacterales</taxon>
        <taxon>Paracoccaceae</taxon>
        <taxon>Paracoccus</taxon>
    </lineage>
</organism>
<gene>
    <name evidence="4" type="ORF">BDD41_1678</name>
</gene>
<keyword evidence="2" id="KW-0378">Hydrolase</keyword>
<accession>A0A3D9XRT8</accession>
<dbReference type="GO" id="GO:0030429">
    <property type="term" value="F:kynureninase activity"/>
    <property type="evidence" value="ECO:0007669"/>
    <property type="project" value="InterPro"/>
</dbReference>
<evidence type="ECO:0000256" key="1">
    <source>
        <dbReference type="ARBA" id="ARBA00022642"/>
    </source>
</evidence>
<dbReference type="PANTHER" id="PTHR14084:SF0">
    <property type="entry name" value="KYNURENINASE"/>
    <property type="match status" value="1"/>
</dbReference>
<evidence type="ECO:0000256" key="2">
    <source>
        <dbReference type="ARBA" id="ARBA00022801"/>
    </source>
</evidence>
<dbReference type="PANTHER" id="PTHR14084">
    <property type="entry name" value="KYNURENINASE"/>
    <property type="match status" value="1"/>
</dbReference>
<sequence length="246" mass="27087">MTTDFSLTRAMFDLPEGVIYLDSNSLGPLPLAVKERMGRVVGEEWGGMLIRGWNEAGWMEQPRRVGDRIAGLIGAEPGSVVMGDTLWIKVYQALASAFEMNPCRRVVLSDNGNFPSDLYIAQGLVRTLGQGYELRIADPEAVLDAIGETVAAILITEVDCRTGRRHDMKALTARAHEKGALAIWNLSHSAGALPLHVAAEGADFAVGFTPLYLSHDDVNRAVDILARIMEERRWDRPEFKARARVT</sequence>
<dbReference type="Gene3D" id="3.40.640.10">
    <property type="entry name" value="Type I PLP-dependent aspartate aminotransferase-like (Major domain)"/>
    <property type="match status" value="1"/>
</dbReference>
<dbReference type="Gene3D" id="3.90.1150.10">
    <property type="entry name" value="Aspartate Aminotransferase, domain 1"/>
    <property type="match status" value="2"/>
</dbReference>
<keyword evidence="1" id="KW-0662">Pyridine nucleotide biosynthesis</keyword>
<keyword evidence="4" id="KW-0032">Aminotransferase</keyword>
<dbReference type="SUPFAM" id="SSF53383">
    <property type="entry name" value="PLP-dependent transferases"/>
    <property type="match status" value="1"/>
</dbReference>
<dbReference type="InterPro" id="IPR015421">
    <property type="entry name" value="PyrdxlP-dep_Trfase_major"/>
</dbReference>
<dbReference type="GO" id="GO:0019441">
    <property type="term" value="P:L-tryptophan catabolic process to kynurenine"/>
    <property type="evidence" value="ECO:0007669"/>
    <property type="project" value="TreeGrafter"/>
</dbReference>
<proteinExistence type="predicted"/>
<protein>
    <submittedName>
        <fullName evidence="4">Aminotransferase class V</fullName>
    </submittedName>
</protein>
<keyword evidence="4" id="KW-0808">Transferase</keyword>
<dbReference type="GO" id="GO:0009435">
    <property type="term" value="P:NAD+ biosynthetic process"/>
    <property type="evidence" value="ECO:0007669"/>
    <property type="project" value="InterPro"/>
</dbReference>
<dbReference type="AlphaFoldDB" id="A0A3D9XRT8"/>
<dbReference type="GO" id="GO:0030170">
    <property type="term" value="F:pyridoxal phosphate binding"/>
    <property type="evidence" value="ECO:0007669"/>
    <property type="project" value="InterPro"/>
</dbReference>
<dbReference type="Proteomes" id="UP000256941">
    <property type="component" value="Unassembled WGS sequence"/>
</dbReference>
<dbReference type="InterPro" id="IPR015424">
    <property type="entry name" value="PyrdxlP-dep_Trfase"/>
</dbReference>
<dbReference type="GO" id="GO:0043420">
    <property type="term" value="P:anthranilate metabolic process"/>
    <property type="evidence" value="ECO:0007669"/>
    <property type="project" value="TreeGrafter"/>
</dbReference>
<dbReference type="GO" id="GO:0008483">
    <property type="term" value="F:transaminase activity"/>
    <property type="evidence" value="ECO:0007669"/>
    <property type="project" value="UniProtKB-KW"/>
</dbReference>
<evidence type="ECO:0000256" key="3">
    <source>
        <dbReference type="ARBA" id="ARBA00022898"/>
    </source>
</evidence>
<keyword evidence="3" id="KW-0663">Pyridoxal phosphate</keyword>
<evidence type="ECO:0000313" key="5">
    <source>
        <dbReference type="Proteomes" id="UP000256941"/>
    </source>
</evidence>
<dbReference type="InterPro" id="IPR010111">
    <property type="entry name" value="Kynureninase"/>
</dbReference>
<evidence type="ECO:0000313" key="4">
    <source>
        <dbReference type="EMBL" id="REF73150.1"/>
    </source>
</evidence>
<comment type="caution">
    <text evidence="4">The sequence shown here is derived from an EMBL/GenBank/DDBJ whole genome shotgun (WGS) entry which is preliminary data.</text>
</comment>
<dbReference type="EMBL" id="QTUJ01000001">
    <property type="protein sequence ID" value="REF73150.1"/>
    <property type="molecule type" value="Genomic_DNA"/>
</dbReference>